<evidence type="ECO:0000313" key="2">
    <source>
        <dbReference type="Proteomes" id="UP001597440"/>
    </source>
</evidence>
<comment type="caution">
    <text evidence="1">The sequence shown here is derived from an EMBL/GenBank/DDBJ whole genome shotgun (WGS) entry which is preliminary data.</text>
</comment>
<reference evidence="2" key="1">
    <citation type="journal article" date="2019" name="Int. J. Syst. Evol. Microbiol.">
        <title>The Global Catalogue of Microorganisms (GCM) 10K type strain sequencing project: providing services to taxonomists for standard genome sequencing and annotation.</title>
        <authorList>
            <consortium name="The Broad Institute Genomics Platform"/>
            <consortium name="The Broad Institute Genome Sequencing Center for Infectious Disease"/>
            <person name="Wu L."/>
            <person name="Ma J."/>
        </authorList>
    </citation>
    <scope>NUCLEOTIDE SEQUENCE [LARGE SCALE GENOMIC DNA]</scope>
    <source>
        <strain evidence="2">KCTC 52298</strain>
    </source>
</reference>
<evidence type="ECO:0000313" key="1">
    <source>
        <dbReference type="EMBL" id="MFD2554029.1"/>
    </source>
</evidence>
<accession>A0ABW5KZ73</accession>
<dbReference type="RefSeq" id="WP_210355762.1">
    <property type="nucleotide sequence ID" value="NZ_JAEQMU010000005.1"/>
</dbReference>
<sequence>MNISTSTLEFLADLARNNTREWFQANKERYDEALADVKAFIERLIVELSKFDPLINTDIKASKCMFRIYRDVRFSKDKSPYKSWLAAGISIDGRKLDGPEYYIHIEPNNSFMAAGYWRPKKEHLDAIRQEIDYNYELLNKALQAGQWTVSDLSQEDKLSRPPAGYTAEDPNIEVLKLKSFIIHESLTDSEITKADSINAVVDICKRIYPLKKFIQEAIDIES</sequence>
<dbReference type="PANTHER" id="PTHR36452:SF1">
    <property type="entry name" value="DUF2461 DOMAIN-CONTAINING PROTEIN"/>
    <property type="match status" value="1"/>
</dbReference>
<dbReference type="PIRSF" id="PIRSF028451">
    <property type="entry name" value="UCP028451"/>
    <property type="match status" value="1"/>
</dbReference>
<keyword evidence="2" id="KW-1185">Reference proteome</keyword>
<dbReference type="InterPro" id="IPR012808">
    <property type="entry name" value="CHP02453"/>
</dbReference>
<protein>
    <submittedName>
        <fullName evidence="1">DUF2461 domain-containing protein</fullName>
    </submittedName>
</protein>
<dbReference type="Proteomes" id="UP001597440">
    <property type="component" value="Unassembled WGS sequence"/>
</dbReference>
<dbReference type="NCBIfam" id="TIGR02453">
    <property type="entry name" value="TIGR02453 family protein"/>
    <property type="match status" value="1"/>
</dbReference>
<organism evidence="1 2">
    <name type="scientific">Sphingobacterium tabacisoli</name>
    <dbReference type="NCBI Taxonomy" id="2044855"/>
    <lineage>
        <taxon>Bacteria</taxon>
        <taxon>Pseudomonadati</taxon>
        <taxon>Bacteroidota</taxon>
        <taxon>Sphingobacteriia</taxon>
        <taxon>Sphingobacteriales</taxon>
        <taxon>Sphingobacteriaceae</taxon>
        <taxon>Sphingobacterium</taxon>
    </lineage>
</organism>
<gene>
    <name evidence="1" type="ORF">ACFSQW_06495</name>
</gene>
<dbReference type="EMBL" id="JBHULD010000007">
    <property type="protein sequence ID" value="MFD2554029.1"/>
    <property type="molecule type" value="Genomic_DNA"/>
</dbReference>
<name>A0ABW5KZ73_9SPHI</name>
<dbReference type="InterPro" id="IPR015996">
    <property type="entry name" value="UCP028451"/>
</dbReference>
<dbReference type="Pfam" id="PF09365">
    <property type="entry name" value="DUF2461"/>
    <property type="match status" value="1"/>
</dbReference>
<proteinExistence type="predicted"/>
<dbReference type="PANTHER" id="PTHR36452">
    <property type="entry name" value="CHROMOSOME 12, WHOLE GENOME SHOTGUN SEQUENCE"/>
    <property type="match status" value="1"/>
</dbReference>